<dbReference type="Proteomes" id="UP000800036">
    <property type="component" value="Unassembled WGS sequence"/>
</dbReference>
<evidence type="ECO:0000313" key="2">
    <source>
        <dbReference type="Proteomes" id="UP000800036"/>
    </source>
</evidence>
<dbReference type="OrthoDB" id="5415741at2759"/>
<name>A0A6A5VQE4_9PLEO</name>
<keyword evidence="2" id="KW-1185">Reference proteome</keyword>
<proteinExistence type="predicted"/>
<dbReference type="EMBL" id="ML976664">
    <property type="protein sequence ID" value="KAF1977116.1"/>
    <property type="molecule type" value="Genomic_DNA"/>
</dbReference>
<reference evidence="1" key="1">
    <citation type="journal article" date="2020" name="Stud. Mycol.">
        <title>101 Dothideomycetes genomes: a test case for predicting lifestyles and emergence of pathogens.</title>
        <authorList>
            <person name="Haridas S."/>
            <person name="Albert R."/>
            <person name="Binder M."/>
            <person name="Bloem J."/>
            <person name="Labutti K."/>
            <person name="Salamov A."/>
            <person name="Andreopoulos B."/>
            <person name="Baker S."/>
            <person name="Barry K."/>
            <person name="Bills G."/>
            <person name="Bluhm B."/>
            <person name="Cannon C."/>
            <person name="Castanera R."/>
            <person name="Culley D."/>
            <person name="Daum C."/>
            <person name="Ezra D."/>
            <person name="Gonzalez J."/>
            <person name="Henrissat B."/>
            <person name="Kuo A."/>
            <person name="Liang C."/>
            <person name="Lipzen A."/>
            <person name="Lutzoni F."/>
            <person name="Magnuson J."/>
            <person name="Mondo S."/>
            <person name="Nolan M."/>
            <person name="Ohm R."/>
            <person name="Pangilinan J."/>
            <person name="Park H.-J."/>
            <person name="Ramirez L."/>
            <person name="Alfaro M."/>
            <person name="Sun H."/>
            <person name="Tritt A."/>
            <person name="Yoshinaga Y."/>
            <person name="Zwiers L.-H."/>
            <person name="Turgeon B."/>
            <person name="Goodwin S."/>
            <person name="Spatafora J."/>
            <person name="Crous P."/>
            <person name="Grigoriev I."/>
        </authorList>
    </citation>
    <scope>NUCLEOTIDE SEQUENCE</scope>
    <source>
        <strain evidence="1">CBS 107.79</strain>
    </source>
</reference>
<sequence>MPINRRKPYQYKPKKIRKKKSAKRELCAVERAFAVGASMFGMATNKEIAALFDPPTIKDAIAKLIKRTRERADQEGIFITNPELYNPVPGRGRPQLLNNTQKKRIIKIITSDYAHYKKEFL</sequence>
<dbReference type="AlphaFoldDB" id="A0A6A5VQE4"/>
<organism evidence="1 2">
    <name type="scientific">Bimuria novae-zelandiae CBS 107.79</name>
    <dbReference type="NCBI Taxonomy" id="1447943"/>
    <lineage>
        <taxon>Eukaryota</taxon>
        <taxon>Fungi</taxon>
        <taxon>Dikarya</taxon>
        <taxon>Ascomycota</taxon>
        <taxon>Pezizomycotina</taxon>
        <taxon>Dothideomycetes</taxon>
        <taxon>Pleosporomycetidae</taxon>
        <taxon>Pleosporales</taxon>
        <taxon>Massarineae</taxon>
        <taxon>Didymosphaeriaceae</taxon>
        <taxon>Bimuria</taxon>
    </lineage>
</organism>
<evidence type="ECO:0000313" key="1">
    <source>
        <dbReference type="EMBL" id="KAF1977116.1"/>
    </source>
</evidence>
<protein>
    <submittedName>
        <fullName evidence="1">Uncharacterized protein</fullName>
    </submittedName>
</protein>
<accession>A0A6A5VQE4</accession>
<gene>
    <name evidence="1" type="ORF">BU23DRAFT_565260</name>
</gene>